<organism evidence="2">
    <name type="scientific">Cacopsylla melanoneura</name>
    <dbReference type="NCBI Taxonomy" id="428564"/>
    <lineage>
        <taxon>Eukaryota</taxon>
        <taxon>Metazoa</taxon>
        <taxon>Ecdysozoa</taxon>
        <taxon>Arthropoda</taxon>
        <taxon>Hexapoda</taxon>
        <taxon>Insecta</taxon>
        <taxon>Pterygota</taxon>
        <taxon>Neoptera</taxon>
        <taxon>Paraneoptera</taxon>
        <taxon>Hemiptera</taxon>
        <taxon>Sternorrhyncha</taxon>
        <taxon>Psylloidea</taxon>
        <taxon>Psyllidae</taxon>
        <taxon>Psyllinae</taxon>
        <taxon>Cacopsylla</taxon>
    </lineage>
</organism>
<sequence length="102" mass="11354">MSRNFTKNRSGTIKQGYLPKRKGDNCRKSIPLTVIPLIHHVSCGFFKLDDGFKRWLQTSEELSYAGIGLVNVTQSFNSLSGVRNVTLGSDRIELLPKIVGSD</sequence>
<evidence type="ECO:0000313" key="2">
    <source>
        <dbReference type="EMBL" id="CAG6749644.1"/>
    </source>
</evidence>
<dbReference type="EMBL" id="HBUF01523960">
    <property type="protein sequence ID" value="CAG6749644.1"/>
    <property type="molecule type" value="Transcribed_RNA"/>
</dbReference>
<feature type="region of interest" description="Disordered" evidence="1">
    <location>
        <begin position="1"/>
        <end position="22"/>
    </location>
</feature>
<reference evidence="2" key="1">
    <citation type="submission" date="2021-05" db="EMBL/GenBank/DDBJ databases">
        <authorList>
            <person name="Alioto T."/>
            <person name="Alioto T."/>
            <person name="Gomez Garrido J."/>
        </authorList>
    </citation>
    <scope>NUCLEOTIDE SEQUENCE</scope>
</reference>
<accession>A0A8D8ZKY1</accession>
<proteinExistence type="predicted"/>
<feature type="compositionally biased region" description="Polar residues" evidence="1">
    <location>
        <begin position="1"/>
        <end position="13"/>
    </location>
</feature>
<evidence type="ECO:0000256" key="1">
    <source>
        <dbReference type="SAM" id="MobiDB-lite"/>
    </source>
</evidence>
<dbReference type="AlphaFoldDB" id="A0A8D8ZKY1"/>
<protein>
    <submittedName>
        <fullName evidence="2">Uncharacterized protein</fullName>
    </submittedName>
</protein>
<name>A0A8D8ZKY1_9HEMI</name>